<sequence length="337" mass="38572">MSLVTPPNRMLLRHRHKFTQKNILFAGDLQNTISLRIEIEKSYIYTQQYNHWKIFHQKIKDHATFGFIITPKMFNQCNTLVYYWPKNKNKAQFQLKNLLSLFPCGSEIFIVGEYCSGIRSAVSFLKNYVCLRKIDSACRCGLYYGHLEAQAHFNPYEFWNEYFIAGLKIKSLPGVFGYKGVDRGTQLLLSTLNCRFEGEILDVGCGTGIISAYLAHSSQNINLTLTDVNAAAIMSSRATLLCNSLKGKILLSDIYSNITERFNVIISNPPFHEGLKVNLDITRELIEKAPDYLHKGGELRIVANSCLPYSKIFNKTFGYHEVLINNGFFKVYRAKKN</sequence>
<dbReference type="NCBIfam" id="NF007023">
    <property type="entry name" value="PRK09489.1"/>
    <property type="match status" value="1"/>
</dbReference>
<reference evidence="9 10" key="1">
    <citation type="submission" date="2019-02" db="EMBL/GenBank/DDBJ databases">
        <authorList>
            <person name="Manzano-Marin A."/>
            <person name="Manzano-Marin A."/>
        </authorList>
    </citation>
    <scope>NUCLEOTIDE SEQUENCE [LARGE SCALE GENOMIC DNA]</scope>
    <source>
        <strain evidence="9 10">ErCicuneomaculata</strain>
    </source>
</reference>
<evidence type="ECO:0000256" key="2">
    <source>
        <dbReference type="ARBA" id="ARBA00022552"/>
    </source>
</evidence>
<evidence type="ECO:0000256" key="5">
    <source>
        <dbReference type="ARBA" id="ARBA00022691"/>
    </source>
</evidence>
<dbReference type="GO" id="GO:0003676">
    <property type="term" value="F:nucleic acid binding"/>
    <property type="evidence" value="ECO:0007669"/>
    <property type="project" value="InterPro"/>
</dbReference>
<dbReference type="OrthoDB" id="9816072at2"/>
<comment type="subunit">
    <text evidence="6">Monomer.</text>
</comment>
<comment type="subcellular location">
    <subcellularLocation>
        <location evidence="6">Cytoplasm</location>
    </subcellularLocation>
</comment>
<comment type="catalytic activity">
    <reaction evidence="6">
        <text>guanosine(1207) in 16S rRNA + S-adenosyl-L-methionine = N(2)-methylguanosine(1207) in 16S rRNA + S-adenosyl-L-homocysteine + H(+)</text>
        <dbReference type="Rhea" id="RHEA:42736"/>
        <dbReference type="Rhea" id="RHEA-COMP:10213"/>
        <dbReference type="Rhea" id="RHEA-COMP:10214"/>
        <dbReference type="ChEBI" id="CHEBI:15378"/>
        <dbReference type="ChEBI" id="CHEBI:57856"/>
        <dbReference type="ChEBI" id="CHEBI:59789"/>
        <dbReference type="ChEBI" id="CHEBI:74269"/>
        <dbReference type="ChEBI" id="CHEBI:74481"/>
        <dbReference type="EC" id="2.1.1.172"/>
    </reaction>
</comment>
<dbReference type="GO" id="GO:0005737">
    <property type="term" value="C:cytoplasm"/>
    <property type="evidence" value="ECO:0007669"/>
    <property type="project" value="UniProtKB-SubCell"/>
</dbReference>
<evidence type="ECO:0000313" key="9">
    <source>
        <dbReference type="EMBL" id="VFP79748.1"/>
    </source>
</evidence>
<evidence type="ECO:0000259" key="7">
    <source>
        <dbReference type="Pfam" id="PF05175"/>
    </source>
</evidence>
<keyword evidence="1 6" id="KW-0963">Cytoplasm</keyword>
<dbReference type="InterPro" id="IPR046977">
    <property type="entry name" value="RsmC/RlmG"/>
</dbReference>
<evidence type="ECO:0000313" key="10">
    <source>
        <dbReference type="Proteomes" id="UP000294412"/>
    </source>
</evidence>
<evidence type="ECO:0000259" key="8">
    <source>
        <dbReference type="Pfam" id="PF08468"/>
    </source>
</evidence>
<dbReference type="PROSITE" id="PS00092">
    <property type="entry name" value="N6_MTASE"/>
    <property type="match status" value="1"/>
</dbReference>
<evidence type="ECO:0000256" key="3">
    <source>
        <dbReference type="ARBA" id="ARBA00022603"/>
    </source>
</evidence>
<keyword evidence="2 6" id="KW-0698">rRNA processing</keyword>
<keyword evidence="4 6" id="KW-0808">Transferase</keyword>
<dbReference type="Gene3D" id="3.40.50.150">
    <property type="entry name" value="Vaccinia Virus protein VP39"/>
    <property type="match status" value="2"/>
</dbReference>
<dbReference type="EMBL" id="LR217703">
    <property type="protein sequence ID" value="VFP79748.1"/>
    <property type="molecule type" value="Genomic_DNA"/>
</dbReference>
<comment type="function">
    <text evidence="6">Specifically methylates the guanine in position 1207 of 16S rRNA in the 30S particle.</text>
</comment>
<keyword evidence="5 6" id="KW-0949">S-adenosyl-L-methionine</keyword>
<dbReference type="InterPro" id="IPR013675">
    <property type="entry name" value="Mtase_sm_N"/>
</dbReference>
<evidence type="ECO:0000256" key="6">
    <source>
        <dbReference type="HAMAP-Rule" id="MF_01862"/>
    </source>
</evidence>
<dbReference type="EC" id="2.1.1.172" evidence="6"/>
<dbReference type="InterPro" id="IPR002052">
    <property type="entry name" value="DNA_methylase_N6_adenine_CS"/>
</dbReference>
<feature type="domain" description="Methyltransferase small N-terminal" evidence="8">
    <location>
        <begin position="10"/>
        <end position="162"/>
    </location>
</feature>
<gene>
    <name evidence="6 9" type="primary">rsmC</name>
    <name evidence="9" type="ORF">ERCICUMA2628_289</name>
</gene>
<dbReference type="AlphaFoldDB" id="A0A451D2A7"/>
<comment type="similarity">
    <text evidence="6">Belongs to the methyltransferase superfamily. RsmC family.</text>
</comment>
<dbReference type="SUPFAM" id="SSF53335">
    <property type="entry name" value="S-adenosyl-L-methionine-dependent methyltransferases"/>
    <property type="match status" value="1"/>
</dbReference>
<dbReference type="GO" id="GO:0052914">
    <property type="term" value="F:16S rRNA (guanine(1207)-N(2))-methyltransferase activity"/>
    <property type="evidence" value="ECO:0007669"/>
    <property type="project" value="UniProtKB-EC"/>
</dbReference>
<feature type="domain" description="Methyltransferase small" evidence="7">
    <location>
        <begin position="167"/>
        <end position="333"/>
    </location>
</feature>
<protein>
    <recommendedName>
        <fullName evidence="6">Ribosomal RNA small subunit methyltransferase C</fullName>
        <ecNumber evidence="6">2.1.1.172</ecNumber>
    </recommendedName>
    <alternativeName>
        <fullName evidence="6">16S rRNA m2G1207 methyltransferase</fullName>
    </alternativeName>
    <alternativeName>
        <fullName evidence="6">rRNA (guanine-N(2)-)-methyltransferase RsmC</fullName>
    </alternativeName>
</protein>
<dbReference type="Pfam" id="PF05175">
    <property type="entry name" value="MTS"/>
    <property type="match status" value="1"/>
</dbReference>
<dbReference type="Pfam" id="PF08468">
    <property type="entry name" value="MTS_N"/>
    <property type="match status" value="1"/>
</dbReference>
<dbReference type="InterPro" id="IPR023543">
    <property type="entry name" value="rRNA_ssu_MeTfrase_C"/>
</dbReference>
<keyword evidence="3 6" id="KW-0489">Methyltransferase</keyword>
<organism evidence="9 10">
    <name type="scientific">Candidatus Erwinia haradaeae</name>
    <dbReference type="NCBI Taxonomy" id="1922217"/>
    <lineage>
        <taxon>Bacteria</taxon>
        <taxon>Pseudomonadati</taxon>
        <taxon>Pseudomonadota</taxon>
        <taxon>Gammaproteobacteria</taxon>
        <taxon>Enterobacterales</taxon>
        <taxon>Erwiniaceae</taxon>
        <taxon>Erwinia</taxon>
    </lineage>
</organism>
<dbReference type="CDD" id="cd02440">
    <property type="entry name" value="AdoMet_MTases"/>
    <property type="match status" value="1"/>
</dbReference>
<proteinExistence type="inferred from homology"/>
<name>A0A451D2A7_9GAMM</name>
<dbReference type="HAMAP" id="MF_01862">
    <property type="entry name" value="16SrRNA_methyltr_C"/>
    <property type="match status" value="1"/>
</dbReference>
<dbReference type="InterPro" id="IPR007848">
    <property type="entry name" value="Small_mtfrase_dom"/>
</dbReference>
<evidence type="ECO:0000256" key="1">
    <source>
        <dbReference type="ARBA" id="ARBA00022490"/>
    </source>
</evidence>
<accession>A0A451D2A7</accession>
<evidence type="ECO:0000256" key="4">
    <source>
        <dbReference type="ARBA" id="ARBA00022679"/>
    </source>
</evidence>
<dbReference type="PANTHER" id="PTHR47816">
    <property type="entry name" value="RIBOSOMAL RNA SMALL SUBUNIT METHYLTRANSFERASE C"/>
    <property type="match status" value="1"/>
</dbReference>
<dbReference type="Proteomes" id="UP000294412">
    <property type="component" value="Chromosome"/>
</dbReference>
<dbReference type="PANTHER" id="PTHR47816:SF4">
    <property type="entry name" value="RIBOSOMAL RNA SMALL SUBUNIT METHYLTRANSFERASE C"/>
    <property type="match status" value="1"/>
</dbReference>
<dbReference type="RefSeq" id="WP_157993512.1">
    <property type="nucleotide sequence ID" value="NZ_LR217703.1"/>
</dbReference>
<dbReference type="InterPro" id="IPR029063">
    <property type="entry name" value="SAM-dependent_MTases_sf"/>
</dbReference>